<dbReference type="Proteomes" id="UP001399917">
    <property type="component" value="Unassembled WGS sequence"/>
</dbReference>
<dbReference type="RefSeq" id="WP_344846791.1">
    <property type="nucleotide sequence ID" value="NZ_BAABDF010000007.1"/>
</dbReference>
<evidence type="ECO:0000313" key="1">
    <source>
        <dbReference type="EMBL" id="GAA3869486.1"/>
    </source>
</evidence>
<comment type="caution">
    <text evidence="1">The sequence shown here is derived from an EMBL/GenBank/DDBJ whole genome shotgun (WGS) entry which is preliminary data.</text>
</comment>
<gene>
    <name evidence="1" type="ORF">GCM10022404_19420</name>
</gene>
<keyword evidence="2" id="KW-1185">Reference proteome</keyword>
<accession>A0ABP7KAB2</accession>
<name>A0ABP7KAB2_9RHOB</name>
<sequence>MNVATLTLPLPHDWFAAQTALPKNRFRMSRLRASGSAMNGLAARVTQAAAEPMEFAPSDSTLDGAQRLFDSYFLVERAAGAPVDMLRAAMAQALPICAADIETGTELSEAQLETLARGLHRLADWALISTEMPDYAPPSLSADPLFRWKQQHQLFFLIIHGMLYLLHVLEEALSREHAPVIQVILTDFADLMEASTVAFHLAADFSTEAYETRIRPDMTAHDPHFSGLFYADHKELVTSLRVLKRVPDDFEEELNRISSAISDTYDAHARVCLRFVGKTASLASKDDSRVAAESIRGKYVKRTKVIAGLANPRG</sequence>
<reference evidence="2" key="1">
    <citation type="journal article" date="2019" name="Int. J. Syst. Evol. Microbiol.">
        <title>The Global Catalogue of Microorganisms (GCM) 10K type strain sequencing project: providing services to taxonomists for standard genome sequencing and annotation.</title>
        <authorList>
            <consortium name="The Broad Institute Genomics Platform"/>
            <consortium name="The Broad Institute Genome Sequencing Center for Infectious Disease"/>
            <person name="Wu L."/>
            <person name="Ma J."/>
        </authorList>
    </citation>
    <scope>NUCLEOTIDE SEQUENCE [LARGE SCALE GENOMIC DNA]</scope>
    <source>
        <strain evidence="2">JCM 17190</strain>
    </source>
</reference>
<proteinExistence type="predicted"/>
<protein>
    <submittedName>
        <fullName evidence="1">Uncharacterized protein</fullName>
    </submittedName>
</protein>
<evidence type="ECO:0000313" key="2">
    <source>
        <dbReference type="Proteomes" id="UP001399917"/>
    </source>
</evidence>
<organism evidence="1 2">
    <name type="scientific">Celeribacter arenosi</name>
    <dbReference type="NCBI Taxonomy" id="792649"/>
    <lineage>
        <taxon>Bacteria</taxon>
        <taxon>Pseudomonadati</taxon>
        <taxon>Pseudomonadota</taxon>
        <taxon>Alphaproteobacteria</taxon>
        <taxon>Rhodobacterales</taxon>
        <taxon>Roseobacteraceae</taxon>
        <taxon>Celeribacter</taxon>
    </lineage>
</organism>
<dbReference type="EMBL" id="BAABDF010000007">
    <property type="protein sequence ID" value="GAA3869486.1"/>
    <property type="molecule type" value="Genomic_DNA"/>
</dbReference>